<organism evidence="2 3">
    <name type="scientific">Enhygromyxa salina</name>
    <dbReference type="NCBI Taxonomy" id="215803"/>
    <lineage>
        <taxon>Bacteria</taxon>
        <taxon>Pseudomonadati</taxon>
        <taxon>Myxococcota</taxon>
        <taxon>Polyangia</taxon>
        <taxon>Nannocystales</taxon>
        <taxon>Nannocystaceae</taxon>
        <taxon>Enhygromyxa</taxon>
    </lineage>
</organism>
<proteinExistence type="predicted"/>
<evidence type="ECO:0000313" key="2">
    <source>
        <dbReference type="EMBL" id="PRP93026.1"/>
    </source>
</evidence>
<dbReference type="InterPro" id="IPR036890">
    <property type="entry name" value="HATPase_C_sf"/>
</dbReference>
<dbReference type="AlphaFoldDB" id="A0A2S9XJH1"/>
<keyword evidence="3" id="KW-1185">Reference proteome</keyword>
<dbReference type="EMBL" id="PVNK01000199">
    <property type="protein sequence ID" value="PRP93026.1"/>
    <property type="molecule type" value="Genomic_DNA"/>
</dbReference>
<dbReference type="OrthoDB" id="9802640at2"/>
<protein>
    <submittedName>
        <fullName evidence="2">Heat shock protein 90</fullName>
    </submittedName>
</protein>
<evidence type="ECO:0000256" key="1">
    <source>
        <dbReference type="SAM" id="MobiDB-lite"/>
    </source>
</evidence>
<comment type="caution">
    <text evidence="2">The sequence shown here is derived from an EMBL/GenBank/DDBJ whole genome shotgun (WGS) entry which is preliminary data.</text>
</comment>
<feature type="compositionally biased region" description="Acidic residues" evidence="1">
    <location>
        <begin position="420"/>
        <end position="431"/>
    </location>
</feature>
<dbReference type="Pfam" id="PF13589">
    <property type="entry name" value="HATPase_c_3"/>
    <property type="match status" value="1"/>
</dbReference>
<feature type="region of interest" description="Disordered" evidence="1">
    <location>
        <begin position="391"/>
        <end position="431"/>
    </location>
</feature>
<name>A0A2S9XJH1_9BACT</name>
<sequence length="607" mass="65786">MGSPAPVDVGDALDDLINQFSDPMSFFRELIQNALDAGSGEVEVEFEFEPSDEDPDSGAMIVNVQDFGEGMDREIIDNKLTRLFSSAKDGDMTKIGKFGIGFVSVFAIEPDAVCVDTARAGEAWRVLFDRERNFKRLRLDQALEGTTIRIIKNSTRADFERFVVRAKQVVRYWCGHAKGEVIVDGELISAPFGLDAAVRVVYEDDFSHIHIGHRPAGETLHAFFNGGLTLVQADHNHGTAIEALIGLSFKVSSRYLEHTLTRDDVIKDGHFDKVVARLEQLARGQLRERVLEELDHDIRAGHPSEPGDAATRLQVLYEAACWHLRDHAKLSRAHAKLACARSPSGRIWTWAELRKAAAKGLFFASARTPLSDAVEALGRAVLLSYGGVSEGAHRLSGPGGPSEARGAGHEPEPPKAGDEPGSELEGSELEGSELEGSVLEPLIHACKLVSGFEGAATWLVEQWFMPLAPEPAEVRQWGSLATTAQRLLDDTGHSIAGVSFGRFGESGSLLGARAAISQREFGEATPVTEAGELGKGLFARKRVLVVDADHPTVRTLLGLALREPELAAYQLVKLFLLLGGSISAASDSELADVAMGYREARCPKPLS</sequence>
<reference evidence="2 3" key="1">
    <citation type="submission" date="2018-03" db="EMBL/GenBank/DDBJ databases">
        <title>Draft Genome Sequences of the Obligatory Marine Myxobacteria Enhygromyxa salina SWB005.</title>
        <authorList>
            <person name="Poehlein A."/>
            <person name="Moghaddam J.A."/>
            <person name="Harms H."/>
            <person name="Alanjari M."/>
            <person name="Koenig G.M."/>
            <person name="Daniel R."/>
            <person name="Schaeberle T.F."/>
        </authorList>
    </citation>
    <scope>NUCLEOTIDE SEQUENCE [LARGE SCALE GENOMIC DNA]</scope>
    <source>
        <strain evidence="2 3">SWB005</strain>
    </source>
</reference>
<dbReference type="Proteomes" id="UP000237968">
    <property type="component" value="Unassembled WGS sequence"/>
</dbReference>
<feature type="compositionally biased region" description="Basic and acidic residues" evidence="1">
    <location>
        <begin position="406"/>
        <end position="418"/>
    </location>
</feature>
<dbReference type="Gene3D" id="3.30.565.10">
    <property type="entry name" value="Histidine kinase-like ATPase, C-terminal domain"/>
    <property type="match status" value="1"/>
</dbReference>
<dbReference type="RefSeq" id="WP_106393849.1">
    <property type="nucleotide sequence ID" value="NZ_PVNK01000199.1"/>
</dbReference>
<gene>
    <name evidence="2" type="ORF">ENSA5_45870</name>
</gene>
<accession>A0A2S9XJH1</accession>
<dbReference type="SUPFAM" id="SSF55874">
    <property type="entry name" value="ATPase domain of HSP90 chaperone/DNA topoisomerase II/histidine kinase"/>
    <property type="match status" value="1"/>
</dbReference>
<evidence type="ECO:0000313" key="3">
    <source>
        <dbReference type="Proteomes" id="UP000237968"/>
    </source>
</evidence>
<keyword evidence="2" id="KW-0346">Stress response</keyword>